<dbReference type="Gene3D" id="1.20.1270.220">
    <property type="match status" value="1"/>
</dbReference>
<dbReference type="EMBL" id="PGGS01000056">
    <property type="protein sequence ID" value="PNH10449.1"/>
    <property type="molecule type" value="Genomic_DNA"/>
</dbReference>
<dbReference type="Gene3D" id="1.20.920.10">
    <property type="entry name" value="Bromodomain-like"/>
    <property type="match status" value="1"/>
</dbReference>
<feature type="non-terminal residue" evidence="8">
    <location>
        <position position="1"/>
    </location>
</feature>
<dbReference type="SUPFAM" id="SSF47370">
    <property type="entry name" value="Bromodomain"/>
    <property type="match status" value="1"/>
</dbReference>
<dbReference type="PANTHER" id="PTHR45926">
    <property type="entry name" value="OSJNBA0053K19.4 PROTEIN"/>
    <property type="match status" value="1"/>
</dbReference>
<comment type="caution">
    <text evidence="8">The sequence shown here is derived from an EMBL/GenBank/DDBJ whole genome shotgun (WGS) entry which is preliminary data.</text>
</comment>
<evidence type="ECO:0000313" key="9">
    <source>
        <dbReference type="Proteomes" id="UP000236333"/>
    </source>
</evidence>
<dbReference type="CDD" id="cd04369">
    <property type="entry name" value="Bromodomain"/>
    <property type="match status" value="1"/>
</dbReference>
<feature type="domain" description="Bromo" evidence="6">
    <location>
        <begin position="251"/>
        <end position="313"/>
    </location>
</feature>
<evidence type="ECO:0000259" key="7">
    <source>
        <dbReference type="PROSITE" id="PS51525"/>
    </source>
</evidence>
<dbReference type="AlphaFoldDB" id="A0A2J8AD62"/>
<feature type="region of interest" description="Disordered" evidence="5">
    <location>
        <begin position="326"/>
        <end position="414"/>
    </location>
</feature>
<reference evidence="8 9" key="1">
    <citation type="journal article" date="2017" name="Mol. Biol. Evol.">
        <title>The 4-celled Tetrabaena socialis nuclear genome reveals the essential components for genetic control of cell number at the origin of multicellularity in the volvocine lineage.</title>
        <authorList>
            <person name="Featherston J."/>
            <person name="Arakaki Y."/>
            <person name="Hanschen E.R."/>
            <person name="Ferris P.J."/>
            <person name="Michod R.E."/>
            <person name="Olson B.J.S.C."/>
            <person name="Nozaki H."/>
            <person name="Durand P.M."/>
        </authorList>
    </citation>
    <scope>NUCLEOTIDE SEQUENCE [LARGE SCALE GENOMIC DNA]</scope>
    <source>
        <strain evidence="8 9">NIES-571</strain>
    </source>
</reference>
<dbReference type="PRINTS" id="PR00503">
    <property type="entry name" value="BROMODOMAIN"/>
</dbReference>
<sequence>TCQTIAKTLKTPNRLGSTPCASLASPCLLCLPAQTVIPLCALMTSNFNQPSIPAWVRWVRRAASESCLGARAASHHLIASGRCMPSSLAVAPLQVPRQSYQRNAVVSSPIGRRFPASAGDVEARRREGRVLMDADAMASRVARRIKFRLDDGSVIGDSNLLGVEGNGVVRLRVDTHKHLASEKDLERIQRLLSLPELPPLPQLNGDFGPPSKKARMDSRPSLSLAGTDWVPKCREMLQNVVKGLKADIVWFLDRVKEEHAPDYFTIVKHPMWIKLVQQKLEHGEYATAQDFCEDVRLIWANCQLYNPVGNSVRIISEKAEKRFENEWANSGLSSERTKRATAGVAAPKYDPDFEPPAPKTGAPPRDRAPTKSGNANNNAAPKKPPTAAAAAPPRANGRANSHEVTSGGKGREKALSLERRNQIATELQNALGELSEEQLNELMSLLPSEAMQPDESGEMELDFEALDDSNLRKLESWLRNVRGQAPVSPSHVSINPSVRLEAGDVDDEDYHSD</sequence>
<dbReference type="PROSITE" id="PS51525">
    <property type="entry name" value="NET"/>
    <property type="match status" value="1"/>
</dbReference>
<dbReference type="PROSITE" id="PS50014">
    <property type="entry name" value="BROMODOMAIN_2"/>
    <property type="match status" value="1"/>
</dbReference>
<evidence type="ECO:0000256" key="1">
    <source>
        <dbReference type="ARBA" id="ARBA00023015"/>
    </source>
</evidence>
<evidence type="ECO:0000256" key="5">
    <source>
        <dbReference type="SAM" id="MobiDB-lite"/>
    </source>
</evidence>
<feature type="region of interest" description="Disordered" evidence="5">
    <location>
        <begin position="483"/>
        <end position="513"/>
    </location>
</feature>
<keyword evidence="3" id="KW-0804">Transcription</keyword>
<evidence type="ECO:0000256" key="3">
    <source>
        <dbReference type="ARBA" id="ARBA00023163"/>
    </source>
</evidence>
<dbReference type="OrthoDB" id="21449at2759"/>
<dbReference type="InterPro" id="IPR001487">
    <property type="entry name" value="Bromodomain"/>
</dbReference>
<name>A0A2J8AD62_9CHLO</name>
<feature type="compositionally biased region" description="Low complexity" evidence="5">
    <location>
        <begin position="373"/>
        <end position="399"/>
    </location>
</feature>
<feature type="compositionally biased region" description="Acidic residues" evidence="5">
    <location>
        <begin position="503"/>
        <end position="513"/>
    </location>
</feature>
<dbReference type="Proteomes" id="UP000236333">
    <property type="component" value="Unassembled WGS sequence"/>
</dbReference>
<evidence type="ECO:0000256" key="4">
    <source>
        <dbReference type="PROSITE-ProRule" id="PRU00035"/>
    </source>
</evidence>
<gene>
    <name evidence="8" type="ORF">TSOC_002817</name>
</gene>
<dbReference type="SMART" id="SM00297">
    <property type="entry name" value="BROMO"/>
    <property type="match status" value="1"/>
</dbReference>
<protein>
    <submittedName>
        <fullName evidence="8">Uncharacterized protein</fullName>
    </submittedName>
</protein>
<keyword evidence="1" id="KW-0805">Transcription regulation</keyword>
<dbReference type="InterPro" id="IPR036427">
    <property type="entry name" value="Bromodomain-like_sf"/>
</dbReference>
<evidence type="ECO:0000259" key="6">
    <source>
        <dbReference type="PROSITE" id="PS50014"/>
    </source>
</evidence>
<organism evidence="8 9">
    <name type="scientific">Tetrabaena socialis</name>
    <dbReference type="NCBI Taxonomy" id="47790"/>
    <lineage>
        <taxon>Eukaryota</taxon>
        <taxon>Viridiplantae</taxon>
        <taxon>Chlorophyta</taxon>
        <taxon>core chlorophytes</taxon>
        <taxon>Chlorophyceae</taxon>
        <taxon>CS clade</taxon>
        <taxon>Chlamydomonadales</taxon>
        <taxon>Tetrabaenaceae</taxon>
        <taxon>Tetrabaena</taxon>
    </lineage>
</organism>
<keyword evidence="2 4" id="KW-0103">Bromodomain</keyword>
<feature type="domain" description="NET" evidence="7">
    <location>
        <begin position="405"/>
        <end position="489"/>
    </location>
</feature>
<dbReference type="Pfam" id="PF17035">
    <property type="entry name" value="BET"/>
    <property type="match status" value="1"/>
</dbReference>
<dbReference type="InterPro" id="IPR038336">
    <property type="entry name" value="NET_sf"/>
</dbReference>
<dbReference type="Pfam" id="PF00439">
    <property type="entry name" value="Bromodomain"/>
    <property type="match status" value="1"/>
</dbReference>
<keyword evidence="9" id="KW-1185">Reference proteome</keyword>
<evidence type="ECO:0000313" key="8">
    <source>
        <dbReference type="EMBL" id="PNH10449.1"/>
    </source>
</evidence>
<accession>A0A2J8AD62</accession>
<dbReference type="InterPro" id="IPR027353">
    <property type="entry name" value="NET_dom"/>
</dbReference>
<evidence type="ECO:0000256" key="2">
    <source>
        <dbReference type="ARBA" id="ARBA00023117"/>
    </source>
</evidence>
<proteinExistence type="predicted"/>